<dbReference type="RefSeq" id="WP_183221477.1">
    <property type="nucleotide sequence ID" value="NZ_BMPW01000005.1"/>
</dbReference>
<protein>
    <submittedName>
        <fullName evidence="2">Uncharacterized protein</fullName>
    </submittedName>
</protein>
<feature type="region of interest" description="Disordered" evidence="1">
    <location>
        <begin position="44"/>
        <end position="65"/>
    </location>
</feature>
<accession>A0A7W5FF68</accession>
<dbReference type="Proteomes" id="UP000590749">
    <property type="component" value="Unassembled WGS sequence"/>
</dbReference>
<evidence type="ECO:0000313" key="2">
    <source>
        <dbReference type="EMBL" id="MBB3096176.1"/>
    </source>
</evidence>
<comment type="caution">
    <text evidence="2">The sequence shown here is derived from an EMBL/GenBank/DDBJ whole genome shotgun (WGS) entry which is preliminary data.</text>
</comment>
<evidence type="ECO:0000256" key="1">
    <source>
        <dbReference type="SAM" id="MobiDB-lite"/>
    </source>
</evidence>
<keyword evidence="3" id="KW-1185">Reference proteome</keyword>
<organism evidence="2 3">
    <name type="scientific">Actinoplanes campanulatus</name>
    <dbReference type="NCBI Taxonomy" id="113559"/>
    <lineage>
        <taxon>Bacteria</taxon>
        <taxon>Bacillati</taxon>
        <taxon>Actinomycetota</taxon>
        <taxon>Actinomycetes</taxon>
        <taxon>Micromonosporales</taxon>
        <taxon>Micromonosporaceae</taxon>
        <taxon>Actinoplanes</taxon>
    </lineage>
</organism>
<evidence type="ECO:0000313" key="3">
    <source>
        <dbReference type="Proteomes" id="UP000590749"/>
    </source>
</evidence>
<sequence>MAESHRPALARALTDRAEQLARSLDTSWGPYRLTTVTGAWARLGDPRRAGATANAASLPRPGGAR</sequence>
<gene>
    <name evidence="2" type="ORF">FHR83_003846</name>
</gene>
<reference evidence="2 3" key="1">
    <citation type="submission" date="2020-08" db="EMBL/GenBank/DDBJ databases">
        <title>Genomic Encyclopedia of Type Strains, Phase III (KMG-III): the genomes of soil and plant-associated and newly described type strains.</title>
        <authorList>
            <person name="Whitman W."/>
        </authorList>
    </citation>
    <scope>NUCLEOTIDE SEQUENCE [LARGE SCALE GENOMIC DNA]</scope>
    <source>
        <strain evidence="2 3">CECT 3287</strain>
    </source>
</reference>
<proteinExistence type="predicted"/>
<name>A0A7W5FF68_9ACTN</name>
<dbReference type="AlphaFoldDB" id="A0A7W5FF68"/>
<dbReference type="EMBL" id="JACHXF010000007">
    <property type="protein sequence ID" value="MBB3096176.1"/>
    <property type="molecule type" value="Genomic_DNA"/>
</dbReference>